<evidence type="ECO:0000256" key="1">
    <source>
        <dbReference type="ARBA" id="ARBA00004370"/>
    </source>
</evidence>
<dbReference type="AlphaFoldDB" id="A0A1G9NRT2"/>
<dbReference type="Pfam" id="PF00144">
    <property type="entry name" value="Beta-lactamase"/>
    <property type="match status" value="1"/>
</dbReference>
<dbReference type="PANTHER" id="PTHR46825:SF11">
    <property type="entry name" value="PENICILLIN-BINDING PROTEIN 4"/>
    <property type="match status" value="1"/>
</dbReference>
<dbReference type="InterPro" id="IPR001466">
    <property type="entry name" value="Beta-lactam-related"/>
</dbReference>
<protein>
    <submittedName>
        <fullName evidence="4">CubicO group peptidase, beta-lactamase class C family</fullName>
    </submittedName>
</protein>
<reference evidence="5" key="1">
    <citation type="submission" date="2016-10" db="EMBL/GenBank/DDBJ databases">
        <authorList>
            <person name="Varghese N."/>
            <person name="Submissions S."/>
        </authorList>
    </citation>
    <scope>NUCLEOTIDE SEQUENCE [LARGE SCALE GENOMIC DNA]</scope>
    <source>
        <strain evidence="5">DSM 19110</strain>
    </source>
</reference>
<proteinExistence type="predicted"/>
<dbReference type="InterPro" id="IPR012338">
    <property type="entry name" value="Beta-lactam/transpept-like"/>
</dbReference>
<evidence type="ECO:0000313" key="5">
    <source>
        <dbReference type="Proteomes" id="UP000183200"/>
    </source>
</evidence>
<dbReference type="Proteomes" id="UP000183200">
    <property type="component" value="Unassembled WGS sequence"/>
</dbReference>
<dbReference type="InterPro" id="IPR050491">
    <property type="entry name" value="AmpC-like"/>
</dbReference>
<dbReference type="RefSeq" id="WP_074605284.1">
    <property type="nucleotide sequence ID" value="NZ_FNGY01000002.1"/>
</dbReference>
<feature type="domain" description="Beta-lactamase-related" evidence="3">
    <location>
        <begin position="40"/>
        <end position="346"/>
    </location>
</feature>
<name>A0A1G9NRT2_9SPHI</name>
<evidence type="ECO:0000313" key="4">
    <source>
        <dbReference type="EMBL" id="SDL88695.1"/>
    </source>
</evidence>
<dbReference type="GO" id="GO:0016020">
    <property type="term" value="C:membrane"/>
    <property type="evidence" value="ECO:0007669"/>
    <property type="project" value="UniProtKB-SubCell"/>
</dbReference>
<gene>
    <name evidence="4" type="ORF">SAMN05421820_102408</name>
</gene>
<dbReference type="Gene3D" id="3.40.710.10">
    <property type="entry name" value="DD-peptidase/beta-lactamase superfamily"/>
    <property type="match status" value="1"/>
</dbReference>
<dbReference type="OrthoDB" id="9798166at2"/>
<organism evidence="4 5">
    <name type="scientific">Pedobacter steynii</name>
    <dbReference type="NCBI Taxonomy" id="430522"/>
    <lineage>
        <taxon>Bacteria</taxon>
        <taxon>Pseudomonadati</taxon>
        <taxon>Bacteroidota</taxon>
        <taxon>Sphingobacteriia</taxon>
        <taxon>Sphingobacteriales</taxon>
        <taxon>Sphingobacteriaceae</taxon>
        <taxon>Pedobacter</taxon>
    </lineage>
</organism>
<keyword evidence="5" id="KW-1185">Reference proteome</keyword>
<dbReference type="SUPFAM" id="SSF56601">
    <property type="entry name" value="beta-lactamase/transpeptidase-like"/>
    <property type="match status" value="1"/>
</dbReference>
<evidence type="ECO:0000256" key="2">
    <source>
        <dbReference type="ARBA" id="ARBA00023136"/>
    </source>
</evidence>
<dbReference type="EMBL" id="FNGY01000002">
    <property type="protein sequence ID" value="SDL88695.1"/>
    <property type="molecule type" value="Genomic_DNA"/>
</dbReference>
<evidence type="ECO:0000259" key="3">
    <source>
        <dbReference type="Pfam" id="PF00144"/>
    </source>
</evidence>
<keyword evidence="2" id="KW-0472">Membrane</keyword>
<comment type="subcellular location">
    <subcellularLocation>
        <location evidence="1">Membrane</location>
    </subcellularLocation>
</comment>
<sequence length="464" mass="52764">MKRLTLLPLLLSPNFSYAQKNTRFDSLYLSLFKAGKLNGNVLIAEKGKIIYEKSFGFADFETGRKLNLNSVFELASVSKQFTAMGIVLLEKQGKLKYEDELGLYIPELSSYKGITIHHLLRHTSGLPDYMDLCEKNWDKSKIAVNQDVINLFQQLKPKADFAPNEKWEYSNTGYLLLATIIERVSKKSFADFLKENIFNPLKMKNSLVYRSRYQPQLIKNYAKGYVPDSLKGKILPDELGKAYYTHYLDGIVGDGMVNSTLEDLLKWDRALYTDQLINAEDKKKIFSSVKTDTGTDTHYGYGWVLEDNKIYGKIASHSGAWAGYITYIERHLDQDKTIIILQNYDEVSIPVKNTRNILYNRPIPARVAIDSNGLKAYSGKYKMGAAEDRTLSVKDGKLYVQLDPGDPDDISELIPIGNQLFMDSGLSYSAIYRFFTADKQLKFQVLEEEKGLDDLGIKIEGINP</sequence>
<accession>A0A1G9NRT2</accession>
<dbReference type="PANTHER" id="PTHR46825">
    <property type="entry name" value="D-ALANYL-D-ALANINE-CARBOXYPEPTIDASE/ENDOPEPTIDASE AMPH"/>
    <property type="match status" value="1"/>
</dbReference>